<dbReference type="RefSeq" id="WP_011609568.1">
    <property type="nucleotide sequence ID" value="NZ_CP018803.1"/>
</dbReference>
<evidence type="ECO:0000313" key="1">
    <source>
        <dbReference type="EMBL" id="QQF82706.1"/>
    </source>
</evidence>
<protein>
    <submittedName>
        <fullName evidence="1">Uncharacterized protein</fullName>
    </submittedName>
</protein>
<keyword evidence="2" id="KW-1185">Reference proteome</keyword>
<proteinExistence type="predicted"/>
<dbReference type="AlphaFoldDB" id="A0A9Q6Z0B1"/>
<accession>A0A9Q6Z0B1</accession>
<reference evidence="1 2" key="1">
    <citation type="submission" date="2020-12" db="EMBL/GenBank/DDBJ databases">
        <title>ASc-MMNZ-VFA-070.</title>
        <authorList>
            <person name="Schryvers A."/>
            <person name="Mostafa Nazari M."/>
            <person name="Farshchi Andisi V."/>
            <person name="Timsit E."/>
            <person name="Walter Morck D."/>
        </authorList>
    </citation>
    <scope>NUCLEOTIDE SEQUENCE [LARGE SCALE GENOMIC DNA]</scope>
    <source>
        <strain evidence="1 2">ASc-MMNZ-VFA-070</strain>
    </source>
</reference>
<organism evidence="1 2">
    <name type="scientific">Histophilus somni</name>
    <name type="common">Haemophilus somnus</name>
    <dbReference type="NCBI Taxonomy" id="731"/>
    <lineage>
        <taxon>Bacteria</taxon>
        <taxon>Pseudomonadati</taxon>
        <taxon>Pseudomonadota</taxon>
        <taxon>Gammaproteobacteria</taxon>
        <taxon>Pasteurellales</taxon>
        <taxon>Pasteurellaceae</taxon>
        <taxon>Histophilus</taxon>
    </lineage>
</organism>
<gene>
    <name evidence="1" type="ORF">JFL49_01965</name>
</gene>
<dbReference type="Proteomes" id="UP000595373">
    <property type="component" value="Chromosome"/>
</dbReference>
<dbReference type="EMBL" id="CP066558">
    <property type="protein sequence ID" value="QQF82706.1"/>
    <property type="molecule type" value="Genomic_DNA"/>
</dbReference>
<evidence type="ECO:0000313" key="2">
    <source>
        <dbReference type="Proteomes" id="UP000595373"/>
    </source>
</evidence>
<sequence length="162" mass="18942">MTTYQDLCKKYCEYNVTVYERSNTIKRIAQDLMSALETDLELKGKEYQIDFNSERRRDYVNIINLENKEDINPFQLKSIFDEKCNPTIQFGLEVVLEKQIGAYPKTPVHLPISITYQSDREVAIEFTSTSKPAKFIVSLNEDKPYKDVIEAYKQIILSFFSV</sequence>
<name>A0A9Q6Z0B1_HISSO</name>